<keyword evidence="1" id="KW-0732">Signal</keyword>
<accession>A0ABM7PQM5</accession>
<gene>
    <name evidence="2" type="ORF">SCMU_03330</name>
</gene>
<feature type="signal peptide" evidence="1">
    <location>
        <begin position="1"/>
        <end position="33"/>
    </location>
</feature>
<evidence type="ECO:0000313" key="3">
    <source>
        <dbReference type="Proteomes" id="UP001319861"/>
    </source>
</evidence>
<dbReference type="EMBL" id="AP024525">
    <property type="protein sequence ID" value="BCT74491.1"/>
    <property type="molecule type" value="Genomic_DNA"/>
</dbReference>
<protein>
    <submittedName>
        <fullName evidence="2">Uncharacterized protein</fullName>
    </submittedName>
</protein>
<evidence type="ECO:0000256" key="1">
    <source>
        <dbReference type="SAM" id="SignalP"/>
    </source>
</evidence>
<evidence type="ECO:0000313" key="2">
    <source>
        <dbReference type="EMBL" id="BCT74491.1"/>
    </source>
</evidence>
<sequence length="152" mass="15272">MHGTALLATAAVGILTAASLVACQGDVACPAIAAAPFLTLHIAASVAATLDPTSITATACQDTACHGGPLPLIDEQASGSASPGKMGQINMGILTETPIDLTVSGRDLLGRPLGDYRLQFVPHIAYPWGYTCPRVITAGALLDGTGLHPAAS</sequence>
<dbReference type="RefSeq" id="WP_229231233.1">
    <property type="nucleotide sequence ID" value="NZ_AP024525.1"/>
</dbReference>
<dbReference type="Proteomes" id="UP001319861">
    <property type="component" value="Chromosome"/>
</dbReference>
<feature type="chain" id="PRO_5046608212" evidence="1">
    <location>
        <begin position="34"/>
        <end position="152"/>
    </location>
</feature>
<proteinExistence type="predicted"/>
<organism evidence="2 3">
    <name type="scientific">Sinomonas cyclohexanicum</name>
    <name type="common">Corynebacterium cyclohexanicum</name>
    <dbReference type="NCBI Taxonomy" id="322009"/>
    <lineage>
        <taxon>Bacteria</taxon>
        <taxon>Bacillati</taxon>
        <taxon>Actinomycetota</taxon>
        <taxon>Actinomycetes</taxon>
        <taxon>Micrococcales</taxon>
        <taxon>Micrococcaceae</taxon>
        <taxon>Sinomonas</taxon>
    </lineage>
</organism>
<reference evidence="2 3" key="1">
    <citation type="journal article" date="2021" name="J. Biosci. Bioeng.">
        <title>Identification and characterization of a chc gene cluster responsible for the aromatization pathway of cyclohexanecarboxylate degradation in Sinomonas cyclohexanicum ATCC 51369.</title>
        <authorList>
            <person name="Yamamoto T."/>
            <person name="Hasegawa Y."/>
            <person name="Lau P.C.K."/>
            <person name="Iwaki H."/>
        </authorList>
    </citation>
    <scope>NUCLEOTIDE SEQUENCE [LARGE SCALE GENOMIC DNA]</scope>
    <source>
        <strain evidence="2 3">ATCC 51369</strain>
    </source>
</reference>
<name>A0ABM7PQM5_SINCY</name>
<keyword evidence="3" id="KW-1185">Reference proteome</keyword>